<evidence type="ECO:0000313" key="2">
    <source>
        <dbReference type="Proteomes" id="UP001249851"/>
    </source>
</evidence>
<reference evidence="1" key="2">
    <citation type="journal article" date="2023" name="Science">
        <title>Genomic signatures of disease resistance in endangered staghorn corals.</title>
        <authorList>
            <person name="Vollmer S.V."/>
            <person name="Selwyn J.D."/>
            <person name="Despard B.A."/>
            <person name="Roesel C.L."/>
        </authorList>
    </citation>
    <scope>NUCLEOTIDE SEQUENCE</scope>
    <source>
        <strain evidence="1">K2</strain>
    </source>
</reference>
<proteinExistence type="predicted"/>
<protein>
    <submittedName>
        <fullName evidence="1">Uncharacterized protein</fullName>
    </submittedName>
</protein>
<sequence length="81" mass="8798">MASGAIHIELVETMDANSFLCALRRFLAIPGPALRLRCDRCTSFVGAKTEVDDALAEMAKESVANYLSEQGCDSSIDFILK</sequence>
<dbReference type="AlphaFoldDB" id="A0AAD9QCY9"/>
<comment type="caution">
    <text evidence="1">The sequence shown here is derived from an EMBL/GenBank/DDBJ whole genome shotgun (WGS) entry which is preliminary data.</text>
</comment>
<gene>
    <name evidence="1" type="ORF">P5673_018511</name>
</gene>
<evidence type="ECO:0000313" key="1">
    <source>
        <dbReference type="EMBL" id="KAK2558894.1"/>
    </source>
</evidence>
<keyword evidence="2" id="KW-1185">Reference proteome</keyword>
<dbReference type="PANTHER" id="PTHR47331">
    <property type="entry name" value="PHD-TYPE DOMAIN-CONTAINING PROTEIN"/>
    <property type="match status" value="1"/>
</dbReference>
<organism evidence="1 2">
    <name type="scientific">Acropora cervicornis</name>
    <name type="common">Staghorn coral</name>
    <dbReference type="NCBI Taxonomy" id="6130"/>
    <lineage>
        <taxon>Eukaryota</taxon>
        <taxon>Metazoa</taxon>
        <taxon>Cnidaria</taxon>
        <taxon>Anthozoa</taxon>
        <taxon>Hexacorallia</taxon>
        <taxon>Scleractinia</taxon>
        <taxon>Astrocoeniina</taxon>
        <taxon>Acroporidae</taxon>
        <taxon>Acropora</taxon>
    </lineage>
</organism>
<name>A0AAD9QCY9_ACRCE</name>
<accession>A0AAD9QCY9</accession>
<dbReference type="PANTHER" id="PTHR47331:SF6">
    <property type="entry name" value="DOUBLECORTIN DOMAIN-CONTAINING PROTEIN"/>
    <property type="match status" value="1"/>
</dbReference>
<feature type="non-terminal residue" evidence="1">
    <location>
        <position position="1"/>
    </location>
</feature>
<dbReference type="EMBL" id="JARQWQ010000042">
    <property type="protein sequence ID" value="KAK2558894.1"/>
    <property type="molecule type" value="Genomic_DNA"/>
</dbReference>
<reference evidence="1" key="1">
    <citation type="journal article" date="2023" name="G3 (Bethesda)">
        <title>Whole genome assembly and annotation of the endangered Caribbean coral Acropora cervicornis.</title>
        <authorList>
            <person name="Selwyn J.D."/>
            <person name="Vollmer S.V."/>
        </authorList>
    </citation>
    <scope>NUCLEOTIDE SEQUENCE</scope>
    <source>
        <strain evidence="1">K2</strain>
    </source>
</reference>
<dbReference type="Proteomes" id="UP001249851">
    <property type="component" value="Unassembled WGS sequence"/>
</dbReference>